<keyword evidence="3 7" id="KW-0863">Zinc-finger</keyword>
<keyword evidence="5 6" id="KW-0694">RNA-binding</keyword>
<reference evidence="13 14" key="1">
    <citation type="submission" date="2025-04" db="UniProtKB">
        <authorList>
            <consortium name="RefSeq"/>
        </authorList>
    </citation>
    <scope>IDENTIFICATION</scope>
    <source>
        <tissue evidence="13 14">Entire body</tissue>
    </source>
</reference>
<dbReference type="SMART" id="SM00356">
    <property type="entry name" value="ZnF_C3H1"/>
    <property type="match status" value="2"/>
</dbReference>
<accession>A0A7F5QVZ1</accession>
<dbReference type="InterPro" id="IPR012677">
    <property type="entry name" value="Nucleotide-bd_a/b_plait_sf"/>
</dbReference>
<dbReference type="OrthoDB" id="75923at2759"/>
<feature type="domain" description="C3H1-type" evidence="11">
    <location>
        <begin position="162"/>
        <end position="190"/>
    </location>
</feature>
<dbReference type="SMART" id="SM00361">
    <property type="entry name" value="RRM_1"/>
    <property type="match status" value="1"/>
</dbReference>
<dbReference type="GO" id="GO:1990904">
    <property type="term" value="C:ribonucleoprotein complex"/>
    <property type="evidence" value="ECO:0007669"/>
    <property type="project" value="UniProtKB-KW"/>
</dbReference>
<feature type="compositionally biased region" description="Basic and acidic residues" evidence="9">
    <location>
        <begin position="409"/>
        <end position="426"/>
    </location>
</feature>
<keyword evidence="8" id="KW-0175">Coiled coil</keyword>
<dbReference type="GO" id="GO:0003723">
    <property type="term" value="F:RNA binding"/>
    <property type="evidence" value="ECO:0007669"/>
    <property type="project" value="UniProtKB-UniRule"/>
</dbReference>
<dbReference type="InterPro" id="IPR003954">
    <property type="entry name" value="RRM_euk-type"/>
</dbReference>
<feature type="compositionally biased region" description="Polar residues" evidence="9">
    <location>
        <begin position="437"/>
        <end position="450"/>
    </location>
</feature>
<dbReference type="InterPro" id="IPR035979">
    <property type="entry name" value="RBD_domain_sf"/>
</dbReference>
<organism evidence="12 13">
    <name type="scientific">Agrilus planipennis</name>
    <name type="common">Emerald ash borer</name>
    <name type="synonym">Agrilus marcopoli</name>
    <dbReference type="NCBI Taxonomy" id="224129"/>
    <lineage>
        <taxon>Eukaryota</taxon>
        <taxon>Metazoa</taxon>
        <taxon>Ecdysozoa</taxon>
        <taxon>Arthropoda</taxon>
        <taxon>Hexapoda</taxon>
        <taxon>Insecta</taxon>
        <taxon>Pterygota</taxon>
        <taxon>Neoptera</taxon>
        <taxon>Endopterygota</taxon>
        <taxon>Coleoptera</taxon>
        <taxon>Polyphaga</taxon>
        <taxon>Elateriformia</taxon>
        <taxon>Buprestoidea</taxon>
        <taxon>Buprestidae</taxon>
        <taxon>Agrilinae</taxon>
        <taxon>Agrilus</taxon>
    </lineage>
</organism>
<evidence type="ECO:0000256" key="1">
    <source>
        <dbReference type="ARBA" id="ARBA00022723"/>
    </source>
</evidence>
<feature type="domain" description="C3H1-type" evidence="11">
    <location>
        <begin position="301"/>
        <end position="328"/>
    </location>
</feature>
<keyword evidence="2" id="KW-0677">Repeat</keyword>
<dbReference type="GeneID" id="108737486"/>
<feature type="compositionally biased region" description="Basic and acidic residues" evidence="9">
    <location>
        <begin position="361"/>
        <end position="374"/>
    </location>
</feature>
<dbReference type="PROSITE" id="PS50103">
    <property type="entry name" value="ZF_C3H1"/>
    <property type="match status" value="2"/>
</dbReference>
<dbReference type="KEGG" id="apln:108737486"/>
<dbReference type="CDD" id="cd12540">
    <property type="entry name" value="RRM_U2AFBPL"/>
    <property type="match status" value="1"/>
</dbReference>
<feature type="region of interest" description="Disordered" evidence="9">
    <location>
        <begin position="361"/>
        <end position="458"/>
    </location>
</feature>
<dbReference type="SUPFAM" id="SSF54928">
    <property type="entry name" value="RNA-binding domain, RBD"/>
    <property type="match status" value="1"/>
</dbReference>
<feature type="coiled-coil region" evidence="8">
    <location>
        <begin position="102"/>
        <end position="144"/>
    </location>
</feature>
<evidence type="ECO:0000313" key="12">
    <source>
        <dbReference type="Proteomes" id="UP000192223"/>
    </source>
</evidence>
<keyword evidence="12" id="KW-1185">Reference proteome</keyword>
<evidence type="ECO:0000313" key="14">
    <source>
        <dbReference type="RefSeq" id="XP_025829282.1"/>
    </source>
</evidence>
<evidence type="ECO:0000256" key="5">
    <source>
        <dbReference type="ARBA" id="ARBA00022884"/>
    </source>
</evidence>
<evidence type="ECO:0000256" key="2">
    <source>
        <dbReference type="ARBA" id="ARBA00022737"/>
    </source>
</evidence>
<dbReference type="AlphaFoldDB" id="A0A7F5QVZ1"/>
<evidence type="ECO:0000256" key="8">
    <source>
        <dbReference type="SAM" id="Coils"/>
    </source>
</evidence>
<keyword evidence="13 14" id="KW-0687">Ribonucleoprotein</keyword>
<dbReference type="Pfam" id="PF00642">
    <property type="entry name" value="zf-CCCH"/>
    <property type="match status" value="1"/>
</dbReference>
<evidence type="ECO:0000256" key="4">
    <source>
        <dbReference type="ARBA" id="ARBA00022833"/>
    </source>
</evidence>
<dbReference type="InterPro" id="IPR000571">
    <property type="entry name" value="Znf_CCCH"/>
</dbReference>
<evidence type="ECO:0000259" key="10">
    <source>
        <dbReference type="PROSITE" id="PS50102"/>
    </source>
</evidence>
<evidence type="ECO:0000259" key="11">
    <source>
        <dbReference type="PROSITE" id="PS50103"/>
    </source>
</evidence>
<keyword evidence="4 7" id="KW-0862">Zinc</keyword>
<gene>
    <name evidence="13 14" type="primary">LOC108737486</name>
</gene>
<dbReference type="InterPro" id="IPR000504">
    <property type="entry name" value="RRM_dom"/>
</dbReference>
<dbReference type="GO" id="GO:0008270">
    <property type="term" value="F:zinc ion binding"/>
    <property type="evidence" value="ECO:0007669"/>
    <property type="project" value="UniProtKB-KW"/>
</dbReference>
<feature type="zinc finger region" description="C3H1-type" evidence="7">
    <location>
        <begin position="301"/>
        <end position="328"/>
    </location>
</feature>
<evidence type="ECO:0000256" key="9">
    <source>
        <dbReference type="SAM" id="MobiDB-lite"/>
    </source>
</evidence>
<dbReference type="InterPro" id="IPR009145">
    <property type="entry name" value="U2AF_small"/>
</dbReference>
<dbReference type="PRINTS" id="PR01848">
    <property type="entry name" value="U2AUXFACTOR"/>
</dbReference>
<sequence>MGNHKEWRKQAKKLRRRRIRQQIAIARYEINKKEQLRRENSPSYIRWLDEQKQAEEFQIQEEARIAAENEAAWLKREEVAQKQWQELQEKLKLAWEARAKQRARIKEEWEREQKRLKELIKQSEREAQERLKKQEELKQKIENFIVHGGEEPEELNINLETNPGKQVCPFFQKVGACRFGDTCSRNHIRPGISRVLLLPNFYSHYCLESTETEYGNDADLEFDRQEIYQHYKEFFFDVLPEMEKSGRVRQFKVCCNKEPHLRGNVYIEYKTTREAVTTYKLFNGRWYGGKRLNVEFCNVKSWKSAICGLYLQNRCPKGSACNFLHVFRNPANLFADADKDQHHTPPAEDIERLTPDTRHWRWSESPERIPTENRSHHRHFREQHSHSKSKRSRTRSRNKKRKRSHSRNKSKDKSSRSTRSEHSNGHRHEHRHKSKKQVNNESRTPSNTSSRRFRRSHS</sequence>
<dbReference type="RefSeq" id="XP_025829282.1">
    <property type="nucleotide sequence ID" value="XM_025973497.1"/>
</dbReference>
<evidence type="ECO:0000313" key="13">
    <source>
        <dbReference type="RefSeq" id="XP_025829281.1"/>
    </source>
</evidence>
<proteinExistence type="predicted"/>
<keyword evidence="1 7" id="KW-0479">Metal-binding</keyword>
<dbReference type="RefSeq" id="XP_025829281.1">
    <property type="nucleotide sequence ID" value="XM_025973496.1"/>
</dbReference>
<evidence type="ECO:0000256" key="7">
    <source>
        <dbReference type="PROSITE-ProRule" id="PRU00723"/>
    </source>
</evidence>
<dbReference type="GO" id="GO:0000398">
    <property type="term" value="P:mRNA splicing, via spliceosome"/>
    <property type="evidence" value="ECO:0007669"/>
    <property type="project" value="InterPro"/>
</dbReference>
<protein>
    <submittedName>
        <fullName evidence="13">U2 small nuclear ribonucleoprotein auxiliary factor 35 kDa subunit-related protein 1 isoform X1</fullName>
    </submittedName>
    <submittedName>
        <fullName evidence="14">U2 small nuclear ribonucleoprotein auxiliary factor 35 kDa subunit-related protein 1 isoform X2</fullName>
    </submittedName>
</protein>
<evidence type="ECO:0000256" key="6">
    <source>
        <dbReference type="PROSITE-ProRule" id="PRU00176"/>
    </source>
</evidence>
<dbReference type="Gene3D" id="3.30.70.330">
    <property type="match status" value="1"/>
</dbReference>
<dbReference type="GO" id="GO:0089701">
    <property type="term" value="C:U2AF complex"/>
    <property type="evidence" value="ECO:0007669"/>
    <property type="project" value="InterPro"/>
</dbReference>
<feature type="compositionally biased region" description="Basic residues" evidence="9">
    <location>
        <begin position="427"/>
        <end position="436"/>
    </location>
</feature>
<evidence type="ECO:0000256" key="3">
    <source>
        <dbReference type="ARBA" id="ARBA00022771"/>
    </source>
</evidence>
<dbReference type="Proteomes" id="UP000192223">
    <property type="component" value="Unplaced"/>
</dbReference>
<dbReference type="PROSITE" id="PS50102">
    <property type="entry name" value="RRM"/>
    <property type="match status" value="1"/>
</dbReference>
<feature type="compositionally biased region" description="Basic residues" evidence="9">
    <location>
        <begin position="375"/>
        <end position="408"/>
    </location>
</feature>
<feature type="zinc finger region" description="C3H1-type" evidence="7">
    <location>
        <begin position="162"/>
        <end position="190"/>
    </location>
</feature>
<dbReference type="PANTHER" id="PTHR12620">
    <property type="entry name" value="U2 SNRNP AUXILIARY FACTOR, SMALL SUBUNIT"/>
    <property type="match status" value="1"/>
</dbReference>
<feature type="domain" description="RRM" evidence="10">
    <location>
        <begin position="229"/>
        <end position="299"/>
    </location>
</feature>
<name>A0A7F5QVZ1_AGRPL</name>